<dbReference type="STRING" id="516051.VC82_1613"/>
<evidence type="ECO:0000313" key="1">
    <source>
        <dbReference type="EMBL" id="AKA35230.1"/>
    </source>
</evidence>
<dbReference type="AlphaFoldDB" id="A0A0D5YSJ4"/>
<sequence>MTGSSRPVPIIIGIRRGALTLTVRASWYKTNLLFLTKADKVFNHVIVKCKLQQLCQKTNPPVCLYWEI</sequence>
<name>A0A0D5YSJ4_9FLAO</name>
<dbReference type="EMBL" id="CP011071">
    <property type="protein sequence ID" value="AKA35230.1"/>
    <property type="molecule type" value="Genomic_DNA"/>
</dbReference>
<accession>A0A0D5YSJ4</accession>
<dbReference type="KEGG" id="mlt:VC82_1613"/>
<reference evidence="1 2" key="1">
    <citation type="submission" date="2015-03" db="EMBL/GenBank/DDBJ databases">
        <title>Complete genome sequence of Muricauda lutaonensis CC-HSB-11T, isolated from a coastal hot spring.</title>
        <authorList>
            <person name="Kim K.M."/>
        </authorList>
    </citation>
    <scope>NUCLEOTIDE SEQUENCE [LARGE SCALE GENOMIC DNA]</scope>
    <source>
        <strain evidence="1 2">CC-HSB-11</strain>
    </source>
</reference>
<dbReference type="HOGENOM" id="CLU_2789398_0_0_10"/>
<evidence type="ECO:0000313" key="2">
    <source>
        <dbReference type="Proteomes" id="UP000032726"/>
    </source>
</evidence>
<proteinExistence type="predicted"/>
<organism evidence="1 2">
    <name type="scientific">Flagellimonas lutaonensis</name>
    <dbReference type="NCBI Taxonomy" id="516051"/>
    <lineage>
        <taxon>Bacteria</taxon>
        <taxon>Pseudomonadati</taxon>
        <taxon>Bacteroidota</taxon>
        <taxon>Flavobacteriia</taxon>
        <taxon>Flavobacteriales</taxon>
        <taxon>Flavobacteriaceae</taxon>
        <taxon>Flagellimonas</taxon>
    </lineage>
</organism>
<keyword evidence="2" id="KW-1185">Reference proteome</keyword>
<protein>
    <submittedName>
        <fullName evidence="1">Uncharacterized protein</fullName>
    </submittedName>
</protein>
<dbReference type="Proteomes" id="UP000032726">
    <property type="component" value="Chromosome"/>
</dbReference>
<gene>
    <name evidence="1" type="ORF">VC82_1613</name>
</gene>